<organism evidence="1 2">
    <name type="scientific">Acaulospora morrowiae</name>
    <dbReference type="NCBI Taxonomy" id="94023"/>
    <lineage>
        <taxon>Eukaryota</taxon>
        <taxon>Fungi</taxon>
        <taxon>Fungi incertae sedis</taxon>
        <taxon>Mucoromycota</taxon>
        <taxon>Glomeromycotina</taxon>
        <taxon>Glomeromycetes</taxon>
        <taxon>Diversisporales</taxon>
        <taxon>Acaulosporaceae</taxon>
        <taxon>Acaulospora</taxon>
    </lineage>
</organism>
<proteinExistence type="predicted"/>
<dbReference type="EMBL" id="CAJVPV010004870">
    <property type="protein sequence ID" value="CAG8580622.1"/>
    <property type="molecule type" value="Genomic_DNA"/>
</dbReference>
<dbReference type="Proteomes" id="UP000789342">
    <property type="component" value="Unassembled WGS sequence"/>
</dbReference>
<comment type="caution">
    <text evidence="1">The sequence shown here is derived from an EMBL/GenBank/DDBJ whole genome shotgun (WGS) entry which is preliminary data.</text>
</comment>
<accession>A0A9N9BUU8</accession>
<dbReference type="AlphaFoldDB" id="A0A9N9BUU8"/>
<evidence type="ECO:0000313" key="1">
    <source>
        <dbReference type="EMBL" id="CAG8580622.1"/>
    </source>
</evidence>
<keyword evidence="2" id="KW-1185">Reference proteome</keyword>
<feature type="non-terminal residue" evidence="1">
    <location>
        <position position="1"/>
    </location>
</feature>
<reference evidence="1" key="1">
    <citation type="submission" date="2021-06" db="EMBL/GenBank/DDBJ databases">
        <authorList>
            <person name="Kallberg Y."/>
            <person name="Tangrot J."/>
            <person name="Rosling A."/>
        </authorList>
    </citation>
    <scope>NUCLEOTIDE SEQUENCE</scope>
    <source>
        <strain evidence="1">CL551</strain>
    </source>
</reference>
<name>A0A9N9BUU8_9GLOM</name>
<evidence type="ECO:0000313" key="2">
    <source>
        <dbReference type="Proteomes" id="UP000789342"/>
    </source>
</evidence>
<gene>
    <name evidence="1" type="ORF">AMORRO_LOCUS6893</name>
</gene>
<protein>
    <submittedName>
        <fullName evidence="1">9203_t:CDS:1</fullName>
    </submittedName>
</protein>
<sequence length="51" mass="6190">DINQEHSFYSDNSCELCYPPEEPTATFLIFWHWLQMEFSATTYISKTQEYF</sequence>